<accession>A0A5S9IS35</accession>
<gene>
    <name evidence="4" type="ORF">UABAM_05516</name>
</gene>
<comment type="catalytic activity">
    <reaction evidence="2">
        <text>2,5-diamino-6-hydroxy-4-(5-phosphoribosylamino)-pyrimidine + H2O = 2,5,6-triamino-4-hydroxypyrimidine + D-ribose 5-phosphate</text>
        <dbReference type="Rhea" id="RHEA:23436"/>
        <dbReference type="ChEBI" id="CHEBI:15377"/>
        <dbReference type="ChEBI" id="CHEBI:58614"/>
        <dbReference type="ChEBI" id="CHEBI:78346"/>
        <dbReference type="ChEBI" id="CHEBI:137796"/>
    </reaction>
</comment>
<organism evidence="4 5">
    <name type="scientific">Uabimicrobium amorphum</name>
    <dbReference type="NCBI Taxonomy" id="2596890"/>
    <lineage>
        <taxon>Bacteria</taxon>
        <taxon>Pseudomonadati</taxon>
        <taxon>Planctomycetota</taxon>
        <taxon>Candidatus Uabimicrobiia</taxon>
        <taxon>Candidatus Uabimicrobiales</taxon>
        <taxon>Candidatus Uabimicrobiaceae</taxon>
        <taxon>Candidatus Uabimicrobium</taxon>
    </lineage>
</organism>
<evidence type="ECO:0000256" key="1">
    <source>
        <dbReference type="ARBA" id="ARBA00000022"/>
    </source>
</evidence>
<evidence type="ECO:0000313" key="4">
    <source>
        <dbReference type="EMBL" id="BBM87113.1"/>
    </source>
</evidence>
<evidence type="ECO:0000313" key="5">
    <source>
        <dbReference type="Proteomes" id="UP000326354"/>
    </source>
</evidence>
<sequence>MSISIIGYDGRGKAIHEMFPSAIIYDSNIVKYSQNMDAALKTHFCFICVSAGEMEGGEINTSTIESIIKTSQARINIIQTILPPGTARYFAEKYKKQIVVLFRYCETENQHRTYLIGGECNSIKEVTNLLSKDLKHFFLKTSFETAELGMYVYNIASAMQITFLNDFFEFAHNLNADFDVLCKFWNLLCKYNPRYKPKNDLRGFTSKDFILSLSSAINIAEEKGINTFFLDGISRANSFNIRKNFYPKERHSSRILFYQIEQPYGCFSNFSKHPVYLKNKIWMTVEHYYQAQKYAGTPYEEELRMAPSPVKASKMGRKKNNPKRDDWENVKNDVMREAIFAKFTQHPDLKAKLIATGKADIIEHTENDSYWGDGGDGLGKNMLGEILMEVRSNLQQGEKI</sequence>
<evidence type="ECO:0000259" key="3">
    <source>
        <dbReference type="Pfam" id="PF08719"/>
    </source>
</evidence>
<dbReference type="Pfam" id="PF08719">
    <property type="entry name" value="NADAR"/>
    <property type="match status" value="1"/>
</dbReference>
<proteinExistence type="predicted"/>
<comment type="catalytic activity">
    <reaction evidence="1">
        <text>5-amino-6-(5-phospho-D-ribosylamino)uracil + H2O = 5,6-diaminouracil + D-ribose 5-phosphate</text>
        <dbReference type="Rhea" id="RHEA:55020"/>
        <dbReference type="ChEBI" id="CHEBI:15377"/>
        <dbReference type="ChEBI" id="CHEBI:46252"/>
        <dbReference type="ChEBI" id="CHEBI:58453"/>
        <dbReference type="ChEBI" id="CHEBI:78346"/>
    </reaction>
</comment>
<dbReference type="Gene3D" id="1.10.357.40">
    <property type="entry name" value="YbiA-like"/>
    <property type="match status" value="1"/>
</dbReference>
<protein>
    <submittedName>
        <fullName evidence="4">Swarming motility protein</fullName>
    </submittedName>
</protein>
<dbReference type="RefSeq" id="WP_261343917.1">
    <property type="nucleotide sequence ID" value="NZ_AP019860.1"/>
</dbReference>
<dbReference type="Proteomes" id="UP000326354">
    <property type="component" value="Chromosome"/>
</dbReference>
<dbReference type="InterPro" id="IPR037238">
    <property type="entry name" value="YbiA-like_sf"/>
</dbReference>
<dbReference type="SUPFAM" id="SSF143990">
    <property type="entry name" value="YbiA-like"/>
    <property type="match status" value="1"/>
</dbReference>
<keyword evidence="5" id="KW-1185">Reference proteome</keyword>
<name>A0A5S9IS35_UABAM</name>
<dbReference type="AlphaFoldDB" id="A0A5S9IS35"/>
<evidence type="ECO:0000256" key="2">
    <source>
        <dbReference type="ARBA" id="ARBA00000751"/>
    </source>
</evidence>
<feature type="domain" description="NADAR" evidence="3">
    <location>
        <begin position="257"/>
        <end position="394"/>
    </location>
</feature>
<dbReference type="KEGG" id="uam:UABAM_05516"/>
<dbReference type="InterPro" id="IPR012816">
    <property type="entry name" value="NADAR"/>
</dbReference>
<dbReference type="CDD" id="cd15457">
    <property type="entry name" value="NADAR"/>
    <property type="match status" value="1"/>
</dbReference>
<reference evidence="4 5" key="1">
    <citation type="submission" date="2019-08" db="EMBL/GenBank/DDBJ databases">
        <title>Complete genome sequence of Candidatus Uab amorphum.</title>
        <authorList>
            <person name="Shiratori T."/>
            <person name="Suzuki S."/>
            <person name="Kakizawa Y."/>
            <person name="Ishida K."/>
        </authorList>
    </citation>
    <scope>NUCLEOTIDE SEQUENCE [LARGE SCALE GENOMIC DNA]</scope>
    <source>
        <strain evidence="4 5">SRT547</strain>
    </source>
</reference>
<dbReference type="NCBIfam" id="TIGR02464">
    <property type="entry name" value="ribofla_fusion"/>
    <property type="match status" value="1"/>
</dbReference>
<dbReference type="EMBL" id="AP019860">
    <property type="protein sequence ID" value="BBM87113.1"/>
    <property type="molecule type" value="Genomic_DNA"/>
</dbReference>